<evidence type="ECO:0000313" key="2">
    <source>
        <dbReference type="EMBL" id="CAH3021285.1"/>
    </source>
</evidence>
<protein>
    <submittedName>
        <fullName evidence="2">Uncharacterized protein</fullName>
    </submittedName>
</protein>
<sequence length="153" mass="17809">MVEENCLSEQQCKLLNDCLVKQLEGIGGNRGQVNVSISQAEELKIDHGVSPRSMRQWKKDVKARHSTFLVDKEKLAKFLNNRQEEIDEEMERKRFEAKQEQQQEEESREKMNLPVIRGSNYLKIQEFYESSSRNLYADNGRSRHAKGARGVHS</sequence>
<feature type="region of interest" description="Disordered" evidence="1">
    <location>
        <begin position="87"/>
        <end position="112"/>
    </location>
</feature>
<feature type="compositionally biased region" description="Basic and acidic residues" evidence="1">
    <location>
        <begin position="90"/>
        <end position="111"/>
    </location>
</feature>
<evidence type="ECO:0000256" key="1">
    <source>
        <dbReference type="SAM" id="MobiDB-lite"/>
    </source>
</evidence>
<keyword evidence="3" id="KW-1185">Reference proteome</keyword>
<organism evidence="2 3">
    <name type="scientific">Porites evermanni</name>
    <dbReference type="NCBI Taxonomy" id="104178"/>
    <lineage>
        <taxon>Eukaryota</taxon>
        <taxon>Metazoa</taxon>
        <taxon>Cnidaria</taxon>
        <taxon>Anthozoa</taxon>
        <taxon>Hexacorallia</taxon>
        <taxon>Scleractinia</taxon>
        <taxon>Fungiina</taxon>
        <taxon>Poritidae</taxon>
        <taxon>Porites</taxon>
    </lineage>
</organism>
<proteinExistence type="predicted"/>
<comment type="caution">
    <text evidence="2">The sequence shown here is derived from an EMBL/GenBank/DDBJ whole genome shotgun (WGS) entry which is preliminary data.</text>
</comment>
<dbReference type="EMBL" id="CALNXI010000176">
    <property type="protein sequence ID" value="CAH3021285.1"/>
    <property type="molecule type" value="Genomic_DNA"/>
</dbReference>
<name>A0ABN8LZL1_9CNID</name>
<reference evidence="2 3" key="1">
    <citation type="submission" date="2022-05" db="EMBL/GenBank/DDBJ databases">
        <authorList>
            <consortium name="Genoscope - CEA"/>
            <person name="William W."/>
        </authorList>
    </citation>
    <scope>NUCLEOTIDE SEQUENCE [LARGE SCALE GENOMIC DNA]</scope>
</reference>
<gene>
    <name evidence="2" type="ORF">PEVE_00010669</name>
</gene>
<evidence type="ECO:0000313" key="3">
    <source>
        <dbReference type="Proteomes" id="UP001159427"/>
    </source>
</evidence>
<dbReference type="Proteomes" id="UP001159427">
    <property type="component" value="Unassembled WGS sequence"/>
</dbReference>
<accession>A0ABN8LZL1</accession>